<feature type="transmembrane region" description="Helical" evidence="2">
    <location>
        <begin position="167"/>
        <end position="185"/>
    </location>
</feature>
<dbReference type="Proteomes" id="UP001549257">
    <property type="component" value="Unassembled WGS sequence"/>
</dbReference>
<feature type="transmembrane region" description="Helical" evidence="2">
    <location>
        <begin position="205"/>
        <end position="227"/>
    </location>
</feature>
<keyword evidence="5" id="KW-1185">Reference proteome</keyword>
<dbReference type="EMBL" id="JBEPSJ010000001">
    <property type="protein sequence ID" value="MET4581832.1"/>
    <property type="molecule type" value="Genomic_DNA"/>
</dbReference>
<feature type="region of interest" description="Disordered" evidence="1">
    <location>
        <begin position="1"/>
        <end position="24"/>
    </location>
</feature>
<keyword evidence="2" id="KW-1133">Transmembrane helix</keyword>
<dbReference type="RefSeq" id="WP_354023995.1">
    <property type="nucleotide sequence ID" value="NZ_JBEPSJ010000001.1"/>
</dbReference>
<feature type="region of interest" description="Disordered" evidence="1">
    <location>
        <begin position="38"/>
        <end position="61"/>
    </location>
</feature>
<evidence type="ECO:0000259" key="3">
    <source>
        <dbReference type="Pfam" id="PF10708"/>
    </source>
</evidence>
<sequence length="233" mass="24371">MTNDNSTTPAAGWYPDPAGTPRTRWWDGTRWTENYSAPAAQTAATPWSTPSGPGSQAPAVAGSAQSAYPAMQPYGAAPALKAPEGTSPSTPFIWLLAVLPIVTLALSVVQLATIDSLVESALADSGSSFTPLDITNYGVSLLIAAATVILAFLDARALAARGVPRPFHWAWSFFALLGAPVYMIGRSVVVRRRVGSGLAPMFVNLSLILVGFIIGIVAAVMVTTRIFESIPGL</sequence>
<dbReference type="InterPro" id="IPR018929">
    <property type="entry name" value="DUF2510"/>
</dbReference>
<feature type="compositionally biased region" description="Polar residues" evidence="1">
    <location>
        <begin position="42"/>
        <end position="54"/>
    </location>
</feature>
<organism evidence="4 5">
    <name type="scientific">Conyzicola nivalis</name>
    <dbReference type="NCBI Taxonomy" id="1477021"/>
    <lineage>
        <taxon>Bacteria</taxon>
        <taxon>Bacillati</taxon>
        <taxon>Actinomycetota</taxon>
        <taxon>Actinomycetes</taxon>
        <taxon>Micrococcales</taxon>
        <taxon>Microbacteriaceae</taxon>
        <taxon>Conyzicola</taxon>
    </lineage>
</organism>
<keyword evidence="2" id="KW-0812">Transmembrane</keyword>
<evidence type="ECO:0000256" key="2">
    <source>
        <dbReference type="SAM" id="Phobius"/>
    </source>
</evidence>
<evidence type="ECO:0000313" key="5">
    <source>
        <dbReference type="Proteomes" id="UP001549257"/>
    </source>
</evidence>
<evidence type="ECO:0000256" key="1">
    <source>
        <dbReference type="SAM" id="MobiDB-lite"/>
    </source>
</evidence>
<protein>
    <submittedName>
        <fullName evidence="4">Uncharacterized membrane protein YqaE (UPF0057 family)</fullName>
    </submittedName>
</protein>
<accession>A0ABV2QMU7</accession>
<keyword evidence="2" id="KW-0472">Membrane</keyword>
<feature type="domain" description="DUF2510" evidence="3">
    <location>
        <begin position="11"/>
        <end position="43"/>
    </location>
</feature>
<comment type="caution">
    <text evidence="4">The sequence shown here is derived from an EMBL/GenBank/DDBJ whole genome shotgun (WGS) entry which is preliminary data.</text>
</comment>
<feature type="transmembrane region" description="Helical" evidence="2">
    <location>
        <begin position="134"/>
        <end position="155"/>
    </location>
</feature>
<evidence type="ECO:0000313" key="4">
    <source>
        <dbReference type="EMBL" id="MET4581832.1"/>
    </source>
</evidence>
<feature type="transmembrane region" description="Helical" evidence="2">
    <location>
        <begin position="92"/>
        <end position="114"/>
    </location>
</feature>
<name>A0ABV2QMU7_9MICO</name>
<reference evidence="4 5" key="1">
    <citation type="submission" date="2024-06" db="EMBL/GenBank/DDBJ databases">
        <title>Sorghum-associated microbial communities from plants grown in Nebraska, USA.</title>
        <authorList>
            <person name="Schachtman D."/>
        </authorList>
    </citation>
    <scope>NUCLEOTIDE SEQUENCE [LARGE SCALE GENOMIC DNA]</scope>
    <source>
        <strain evidence="4 5">2857</strain>
    </source>
</reference>
<gene>
    <name evidence="4" type="ORF">ABIE21_001322</name>
</gene>
<proteinExistence type="predicted"/>
<dbReference type="Pfam" id="PF10708">
    <property type="entry name" value="DUF2510"/>
    <property type="match status" value="1"/>
</dbReference>